<protein>
    <submittedName>
        <fullName evidence="1">Uncharacterized protein</fullName>
    </submittedName>
</protein>
<dbReference type="STRING" id="8022.A0A060XGQ7"/>
<sequence>MCNQNKKNTVDHLYSTHRDTYKAFPQPPFGKSDHNSTLLIPAYKQKLKQVVTVTGSIRKWSDDANATQQDFFASID</sequence>
<reference evidence="1" key="2">
    <citation type="submission" date="2014-03" db="EMBL/GenBank/DDBJ databases">
        <authorList>
            <person name="Genoscope - CEA"/>
        </authorList>
    </citation>
    <scope>NUCLEOTIDE SEQUENCE</scope>
</reference>
<dbReference type="AlphaFoldDB" id="A0A060XGQ7"/>
<reference evidence="1" key="1">
    <citation type="journal article" date="2014" name="Nat. Commun.">
        <title>The rainbow trout genome provides novel insights into evolution after whole-genome duplication in vertebrates.</title>
        <authorList>
            <person name="Berthelot C."/>
            <person name="Brunet F."/>
            <person name="Chalopin D."/>
            <person name="Juanchich A."/>
            <person name="Bernard M."/>
            <person name="Noel B."/>
            <person name="Bento P."/>
            <person name="Da Silva C."/>
            <person name="Labadie K."/>
            <person name="Alberti A."/>
            <person name="Aury J.M."/>
            <person name="Louis A."/>
            <person name="Dehais P."/>
            <person name="Bardou P."/>
            <person name="Montfort J."/>
            <person name="Klopp C."/>
            <person name="Cabau C."/>
            <person name="Gaspin C."/>
            <person name="Thorgaard G.H."/>
            <person name="Boussaha M."/>
            <person name="Quillet E."/>
            <person name="Guyomard R."/>
            <person name="Galiana D."/>
            <person name="Bobe J."/>
            <person name="Volff J.N."/>
            <person name="Genet C."/>
            <person name="Wincker P."/>
            <person name="Jaillon O."/>
            <person name="Roest Crollius H."/>
            <person name="Guiguen Y."/>
        </authorList>
    </citation>
    <scope>NUCLEOTIDE SEQUENCE [LARGE SCALE GENOMIC DNA]</scope>
</reference>
<dbReference type="Proteomes" id="UP000193380">
    <property type="component" value="Unassembled WGS sequence"/>
</dbReference>
<evidence type="ECO:0000313" key="1">
    <source>
        <dbReference type="EMBL" id="CDQ78412.1"/>
    </source>
</evidence>
<dbReference type="PaxDb" id="8022-A0A060XGQ7"/>
<name>A0A060XGQ7_ONCMY</name>
<dbReference type="EMBL" id="FR905325">
    <property type="protein sequence ID" value="CDQ78412.1"/>
    <property type="molecule type" value="Genomic_DNA"/>
</dbReference>
<gene>
    <name evidence="1" type="ORF">GSONMT00033337001</name>
</gene>
<proteinExistence type="predicted"/>
<accession>A0A060XGQ7</accession>
<evidence type="ECO:0000313" key="2">
    <source>
        <dbReference type="Proteomes" id="UP000193380"/>
    </source>
</evidence>
<organism evidence="1 2">
    <name type="scientific">Oncorhynchus mykiss</name>
    <name type="common">Rainbow trout</name>
    <name type="synonym">Salmo gairdneri</name>
    <dbReference type="NCBI Taxonomy" id="8022"/>
    <lineage>
        <taxon>Eukaryota</taxon>
        <taxon>Metazoa</taxon>
        <taxon>Chordata</taxon>
        <taxon>Craniata</taxon>
        <taxon>Vertebrata</taxon>
        <taxon>Euteleostomi</taxon>
        <taxon>Actinopterygii</taxon>
        <taxon>Neopterygii</taxon>
        <taxon>Teleostei</taxon>
        <taxon>Protacanthopterygii</taxon>
        <taxon>Salmoniformes</taxon>
        <taxon>Salmonidae</taxon>
        <taxon>Salmoninae</taxon>
        <taxon>Oncorhynchus</taxon>
    </lineage>
</organism>